<comment type="caution">
    <text evidence="2">The sequence shown here is derived from an EMBL/GenBank/DDBJ whole genome shotgun (WGS) entry which is preliminary data.</text>
</comment>
<dbReference type="Proteomes" id="UP000256924">
    <property type="component" value="Unassembled WGS sequence"/>
</dbReference>
<keyword evidence="3" id="KW-1185">Reference proteome</keyword>
<reference evidence="2 3" key="1">
    <citation type="journal article" date="2004" name="Emerg. Infect. Dis.">
        <title>Amoebae-resisting bacteria isolated from human nasal swabs by amoebal coculture.</title>
        <authorList>
            <person name="Greub G."/>
            <person name="La Scola B."/>
            <person name="Raoult D."/>
        </authorList>
    </citation>
    <scope>NUCLEOTIDE SEQUENCE [LARGE SCALE GENOMIC DNA]</scope>
    <source>
        <strain evidence="2 3">CCUG 51329</strain>
    </source>
</reference>
<evidence type="ECO:0000259" key="1">
    <source>
        <dbReference type="PROSITE" id="PS50234"/>
    </source>
</evidence>
<accession>A0A3D9AIN9</accession>
<dbReference type="PROSITE" id="PS50234">
    <property type="entry name" value="VWFA"/>
    <property type="match status" value="1"/>
</dbReference>
<dbReference type="AlphaFoldDB" id="A0A3D9AIN9"/>
<gene>
    <name evidence="2" type="ORF">DRF68_18970</name>
</gene>
<organism evidence="2 3">
    <name type="scientific">Candidatus Chryseobacterium massiliense</name>
    <dbReference type="NCBI Taxonomy" id="204089"/>
    <lineage>
        <taxon>Bacteria</taxon>
        <taxon>Pseudomonadati</taxon>
        <taxon>Bacteroidota</taxon>
        <taxon>Flavobacteriia</taxon>
        <taxon>Flavobacteriales</taxon>
        <taxon>Weeksellaceae</taxon>
        <taxon>Chryseobacterium group</taxon>
        <taxon>Chryseobacterium</taxon>
    </lineage>
</organism>
<sequence>MNAKLDNVTTQYRKFNENQVLTDGQLNEFIDYFEDQDRLSRTLLSGVGIVCGFKSTITSSGLITEVMEKIAPRKAENALDTIVITQGAGVTTDGDLITLRTGKEKSSDVTIDFDTKNYRYFREYKDKVKYDHFRIGEEQIPLLELATEDELKQMKIKGLDTGSFKDVKTLEKLNEKIIILYLESYSNDETPCEDADCDNTGAEQVSDLKVLLADFQSVSDLMTSGNAKDTLYKIHNSYEELFDRLPNIEAKRVILDPKVETADQLKTKFRNAMDSVSKLSDGFGAIADTFKIDLNFSGLSLFNKLNTLLSASSPRLDDFQYRYDLLKDLIDTYNEIKGLILHLNVECCPTIASFPKHLMLGYVGGSLELGEYSAFRHGFYHSPITTQDDENYERLMLLANRFVQKINGFQSYVGPVKITPSNLYVRLGEKAIPYYYNVDKSLLDKWNFEKTKTDRETYNLSYHTANLSSEDHVQNPLNYNIDNNDFYRIEGHLGLPYETAVQNINDLKMKYGLAFDVSVLLLNDGKKTDDEPEEPRKVSIEELRNKLLSISNEISKETGDPKNALLNLSKLDSDLKLLNKAKFETPSGTSDDVTIVKEDPRKEEISTELLSEFLERKSGLEHLSGVEPGGTFVLIAESKANNQVIADFSLSYLCCSKEKPNVPPIALDDNVSCMIGQTVIISVLNNDYDADNDILTVVKKSNPSYGTVVLNSNGTFSYTHDNSVNLKDSFTYCVNDGKDDSNIATVFINIKSAPVAIDDHASTENGGYVDIAVKDNDYDLGNTPLTVHIKDHPTHGTATLNSDGTIRYQHTDSTSLTDSFTYYINDGEFDSNIATVTISIAPPPCDSGMDVVFIFDYTGSMSGQIDAAKTGAVSIVNTIKTQSNENYRLGIVIADETNSKSYSGYENAPAYISLNPSQKIVNTGLNSNFQWITAMEVMPSASVNNFSSFKVQLDKLNNSATGLSLGSGSGLPEPTDLALSKVVEYNFAGTFRNNVAKYVIIITDDVPGGNDDSATTADITEMNRLKDQCIAKSVKVIVLGQGVEKTIGGKYIWKELANATGGSWNTSYNASAIESAIKNGCGESSK</sequence>
<evidence type="ECO:0000313" key="2">
    <source>
        <dbReference type="EMBL" id="REC41234.1"/>
    </source>
</evidence>
<protein>
    <recommendedName>
        <fullName evidence="1">VWFA domain-containing protein</fullName>
    </recommendedName>
</protein>
<dbReference type="RefSeq" id="WP_116099928.1">
    <property type="nucleotide sequence ID" value="NZ_QNVU01000060.1"/>
</dbReference>
<dbReference type="SUPFAM" id="SSF53300">
    <property type="entry name" value="vWA-like"/>
    <property type="match status" value="1"/>
</dbReference>
<proteinExistence type="predicted"/>
<name>A0A3D9AIN9_9FLAO</name>
<feature type="domain" description="VWFA" evidence="1">
    <location>
        <begin position="850"/>
        <end position="1086"/>
    </location>
</feature>
<dbReference type="EMBL" id="QNVU01000060">
    <property type="protein sequence ID" value="REC41234.1"/>
    <property type="molecule type" value="Genomic_DNA"/>
</dbReference>
<evidence type="ECO:0000313" key="3">
    <source>
        <dbReference type="Proteomes" id="UP000256924"/>
    </source>
</evidence>
<dbReference type="Pfam" id="PF17963">
    <property type="entry name" value="Big_9"/>
    <property type="match status" value="2"/>
</dbReference>
<dbReference type="Gene3D" id="2.60.40.3440">
    <property type="match status" value="2"/>
</dbReference>
<dbReference type="InterPro" id="IPR036465">
    <property type="entry name" value="vWFA_dom_sf"/>
</dbReference>
<dbReference type="InterPro" id="IPR002035">
    <property type="entry name" value="VWF_A"/>
</dbReference>
<dbReference type="Gene3D" id="3.40.50.410">
    <property type="entry name" value="von Willebrand factor, type A domain"/>
    <property type="match status" value="1"/>
</dbReference>